<dbReference type="AlphaFoldDB" id="A0A9P6XM94"/>
<evidence type="ECO:0000256" key="1">
    <source>
        <dbReference type="SAM" id="MobiDB-lite"/>
    </source>
</evidence>
<protein>
    <submittedName>
        <fullName evidence="2">Uncharacterized protein</fullName>
    </submittedName>
</protein>
<feature type="region of interest" description="Disordered" evidence="1">
    <location>
        <begin position="37"/>
        <end position="82"/>
    </location>
</feature>
<reference evidence="2" key="1">
    <citation type="journal article" date="2020" name="Microb. Genom.">
        <title>Genetic diversity of clinical and environmental Mucorales isolates obtained from an investigation of mucormycosis cases among solid organ transplant recipients.</title>
        <authorList>
            <person name="Nguyen M.H."/>
            <person name="Kaul D."/>
            <person name="Muto C."/>
            <person name="Cheng S.J."/>
            <person name="Richter R.A."/>
            <person name="Bruno V.M."/>
            <person name="Liu G."/>
            <person name="Beyhan S."/>
            <person name="Sundermann A.J."/>
            <person name="Mounaud S."/>
            <person name="Pasculle A.W."/>
            <person name="Nierman W.C."/>
            <person name="Driscoll E."/>
            <person name="Cumbie R."/>
            <person name="Clancy C.J."/>
            <person name="Dupont C.L."/>
        </authorList>
    </citation>
    <scope>NUCLEOTIDE SEQUENCE</scope>
    <source>
        <strain evidence="2">GL16</strain>
    </source>
</reference>
<feature type="compositionally biased region" description="Low complexity" evidence="1">
    <location>
        <begin position="42"/>
        <end position="65"/>
    </location>
</feature>
<gene>
    <name evidence="2" type="ORF">G6F51_014346</name>
</gene>
<organism evidence="2 3">
    <name type="scientific">Rhizopus oryzae</name>
    <name type="common">Mucormycosis agent</name>
    <name type="synonym">Rhizopus arrhizus var. delemar</name>
    <dbReference type="NCBI Taxonomy" id="64495"/>
    <lineage>
        <taxon>Eukaryota</taxon>
        <taxon>Fungi</taxon>
        <taxon>Fungi incertae sedis</taxon>
        <taxon>Mucoromycota</taxon>
        <taxon>Mucoromycotina</taxon>
        <taxon>Mucoromycetes</taxon>
        <taxon>Mucorales</taxon>
        <taxon>Mucorineae</taxon>
        <taxon>Rhizopodaceae</taxon>
        <taxon>Rhizopus</taxon>
    </lineage>
</organism>
<accession>A0A9P6XM94</accession>
<proteinExistence type="predicted"/>
<evidence type="ECO:0000313" key="2">
    <source>
        <dbReference type="EMBL" id="KAG1525887.1"/>
    </source>
</evidence>
<comment type="caution">
    <text evidence="2">The sequence shown here is derived from an EMBL/GenBank/DDBJ whole genome shotgun (WGS) entry which is preliminary data.</text>
</comment>
<dbReference type="EMBL" id="JAANIT010009591">
    <property type="protein sequence ID" value="KAG1525887.1"/>
    <property type="molecule type" value="Genomic_DNA"/>
</dbReference>
<dbReference type="Proteomes" id="UP000717996">
    <property type="component" value="Unassembled WGS sequence"/>
</dbReference>
<sequence length="82" mass="7972">MNGAFAMTEVPEITAVTGGAESYIKRALAADVVPGRAAADCPAGSTGAAPAGAGRRTAGSALADGRAGRRRRRSGAGGRSSV</sequence>
<evidence type="ECO:0000313" key="3">
    <source>
        <dbReference type="Proteomes" id="UP000717996"/>
    </source>
</evidence>
<name>A0A9P6XM94_RHIOR</name>